<feature type="transmembrane region" description="Helical" evidence="12">
    <location>
        <begin position="26"/>
        <end position="49"/>
    </location>
</feature>
<protein>
    <submittedName>
        <fullName evidence="14">Beta-4C adrenergic receptor Beta-4C adrenoreceptor</fullName>
    </submittedName>
</protein>
<evidence type="ECO:0000256" key="9">
    <source>
        <dbReference type="ARBA" id="ARBA00023224"/>
    </source>
</evidence>
<feature type="domain" description="G-protein coupled receptors family 1 profile" evidence="13">
    <location>
        <begin position="41"/>
        <end position="340"/>
    </location>
</feature>
<accession>A0A6G1Q035</accession>
<reference evidence="15" key="2">
    <citation type="submission" date="2019-02" db="EMBL/GenBank/DDBJ databases">
        <title>Opniocepnalus argus Var Kimnra genome.</title>
        <authorList>
            <person name="Zhou C."/>
            <person name="Xiao S."/>
        </authorList>
    </citation>
    <scope>NUCLEOTIDE SEQUENCE [LARGE SCALE GENOMIC DNA]</scope>
</reference>
<dbReference type="GO" id="GO:0002025">
    <property type="term" value="P:norepinephrine-epinephrine-mediated vasodilation involved in regulation of systemic arterial blood pressure"/>
    <property type="evidence" value="ECO:0007669"/>
    <property type="project" value="TreeGrafter"/>
</dbReference>
<keyword evidence="3 10" id="KW-0812">Transmembrane</keyword>
<dbReference type="GO" id="GO:0005886">
    <property type="term" value="C:plasma membrane"/>
    <property type="evidence" value="ECO:0007669"/>
    <property type="project" value="UniProtKB-SubCell"/>
</dbReference>
<evidence type="ECO:0000256" key="5">
    <source>
        <dbReference type="ARBA" id="ARBA00023040"/>
    </source>
</evidence>
<dbReference type="OrthoDB" id="5983033at2759"/>
<sequence length="447" mass="49833">MDGNLSTSIYLQNNITKSYHNAAGPWILIILVVIILIIVVGNLLVIIAVARTSQLQTTTNIFIMSLACADLIMGVFVVPLGATIVVTDNWQLSNEFCDFWTSVDVLCVTASIETLCVIAVDRYIAITRPLRHKVLLSKWRARGIVCLVWVVSALISFVPIMNGYWRAGEEPEAQRCYSDPACCDFVTNWAFAIISSIVSFYIPLVIMIFVYAKVFLIATRQVQLIDKNRLRFQNECPAAQLQVGPQVNNILPSACVGSSGCSGAVKRKSAKRRPSRLMLVKEHKALKTLGIIMGTFTVCWLPFFVANIINAFNRDVPSKNIFRLLNWLGYINSGLNPIIYCRSPEFRSAFKNLLSCPWMSTPRLNTFYKELRTRCSCFLWQPESGTAGSFQKSPCSRMEGNESLSSIRGSSQSEEASPGALQYNGSTQFSAMSEPDTKFFTLQEKDG</sequence>
<dbReference type="PANTHER" id="PTHR24248:SF3">
    <property type="entry name" value="BETA-3 ADRENERGIC RECEPTOR"/>
    <property type="match status" value="1"/>
</dbReference>
<comment type="subcellular location">
    <subcellularLocation>
        <location evidence="1">Cell membrane</location>
        <topology evidence="1">Multi-pass membrane protein</topology>
    </subcellularLocation>
</comment>
<dbReference type="InterPro" id="IPR000276">
    <property type="entry name" value="GPCR_Rhodpsn"/>
</dbReference>
<dbReference type="PRINTS" id="PR00237">
    <property type="entry name" value="GPCRRHODOPSN"/>
</dbReference>
<dbReference type="PANTHER" id="PTHR24248">
    <property type="entry name" value="ADRENERGIC RECEPTOR-RELATED G-PROTEIN COUPLED RECEPTOR"/>
    <property type="match status" value="1"/>
</dbReference>
<dbReference type="CDD" id="cd15058">
    <property type="entry name" value="7tmA_Beta_AR"/>
    <property type="match status" value="1"/>
</dbReference>
<name>A0A6G1Q035_CHAAH</name>
<keyword evidence="8 10" id="KW-0675">Receptor</keyword>
<dbReference type="PROSITE" id="PS00237">
    <property type="entry name" value="G_PROTEIN_RECEP_F1_1"/>
    <property type="match status" value="1"/>
</dbReference>
<feature type="compositionally biased region" description="Polar residues" evidence="11">
    <location>
        <begin position="402"/>
        <end position="415"/>
    </location>
</feature>
<keyword evidence="5 10" id="KW-0297">G-protein coupled receptor</keyword>
<dbReference type="SUPFAM" id="SSF81321">
    <property type="entry name" value="Family A G protein-coupled receptor-like"/>
    <property type="match status" value="1"/>
</dbReference>
<keyword evidence="6 12" id="KW-0472">Membrane</keyword>
<keyword evidence="9 10" id="KW-0807">Transducer</keyword>
<evidence type="ECO:0000256" key="3">
    <source>
        <dbReference type="ARBA" id="ARBA00022692"/>
    </source>
</evidence>
<dbReference type="GO" id="GO:0043410">
    <property type="term" value="P:positive regulation of MAPK cascade"/>
    <property type="evidence" value="ECO:0007669"/>
    <property type="project" value="TreeGrafter"/>
</dbReference>
<evidence type="ECO:0000256" key="8">
    <source>
        <dbReference type="ARBA" id="ARBA00023170"/>
    </source>
</evidence>
<evidence type="ECO:0000256" key="7">
    <source>
        <dbReference type="ARBA" id="ARBA00023157"/>
    </source>
</evidence>
<dbReference type="SMART" id="SM01381">
    <property type="entry name" value="7TM_GPCR_Srsx"/>
    <property type="match status" value="1"/>
</dbReference>
<dbReference type="EMBL" id="CM015722">
    <property type="protein sequence ID" value="KAF3695961.1"/>
    <property type="molecule type" value="Genomic_DNA"/>
</dbReference>
<evidence type="ECO:0000313" key="14">
    <source>
        <dbReference type="EMBL" id="KAF3695961.1"/>
    </source>
</evidence>
<evidence type="ECO:0000256" key="12">
    <source>
        <dbReference type="SAM" id="Phobius"/>
    </source>
</evidence>
<feature type="transmembrane region" description="Helical" evidence="12">
    <location>
        <begin position="99"/>
        <end position="120"/>
    </location>
</feature>
<feature type="transmembrane region" description="Helical" evidence="12">
    <location>
        <begin position="61"/>
        <end position="87"/>
    </location>
</feature>
<proteinExistence type="inferred from homology"/>
<feature type="compositionally biased region" description="Polar residues" evidence="11">
    <location>
        <begin position="385"/>
        <end position="394"/>
    </location>
</feature>
<feature type="transmembrane region" description="Helical" evidence="12">
    <location>
        <begin position="141"/>
        <end position="161"/>
    </location>
</feature>
<evidence type="ECO:0000313" key="15">
    <source>
        <dbReference type="Proteomes" id="UP000503349"/>
    </source>
</evidence>
<keyword evidence="2" id="KW-1003">Cell membrane</keyword>
<evidence type="ECO:0000259" key="13">
    <source>
        <dbReference type="PROSITE" id="PS50262"/>
    </source>
</evidence>
<gene>
    <name evidence="14" type="ORF">EXN66_Car011637</name>
</gene>
<evidence type="ECO:0000256" key="6">
    <source>
        <dbReference type="ARBA" id="ARBA00023136"/>
    </source>
</evidence>
<dbReference type="PROSITE" id="PS50262">
    <property type="entry name" value="G_PROTEIN_RECEP_F1_2"/>
    <property type="match status" value="1"/>
</dbReference>
<evidence type="ECO:0000256" key="4">
    <source>
        <dbReference type="ARBA" id="ARBA00022989"/>
    </source>
</evidence>
<dbReference type="Proteomes" id="UP000503349">
    <property type="component" value="Chromosome 11"/>
</dbReference>
<dbReference type="InterPro" id="IPR017452">
    <property type="entry name" value="GPCR_Rhodpsn_7TM"/>
</dbReference>
<dbReference type="Gene3D" id="1.20.1070.10">
    <property type="entry name" value="Rhodopsin 7-helix transmembrane proteins"/>
    <property type="match status" value="1"/>
</dbReference>
<reference evidence="14 15" key="1">
    <citation type="submission" date="2019-02" db="EMBL/GenBank/DDBJ databases">
        <title>Opniocepnalus argus genome.</title>
        <authorList>
            <person name="Zhou C."/>
            <person name="Xiao S."/>
        </authorList>
    </citation>
    <scope>NUCLEOTIDE SEQUENCE [LARGE SCALE GENOMIC DNA]</scope>
    <source>
        <strain evidence="14">OARG1902GOOAL</strain>
        <tissue evidence="14">Muscle</tissue>
    </source>
</reference>
<organism evidence="14 15">
    <name type="scientific">Channa argus</name>
    <name type="common">Northern snakehead</name>
    <name type="synonym">Ophicephalus argus</name>
    <dbReference type="NCBI Taxonomy" id="215402"/>
    <lineage>
        <taxon>Eukaryota</taxon>
        <taxon>Metazoa</taxon>
        <taxon>Chordata</taxon>
        <taxon>Craniata</taxon>
        <taxon>Vertebrata</taxon>
        <taxon>Euteleostomi</taxon>
        <taxon>Actinopterygii</taxon>
        <taxon>Neopterygii</taxon>
        <taxon>Teleostei</taxon>
        <taxon>Neoteleostei</taxon>
        <taxon>Acanthomorphata</taxon>
        <taxon>Anabantaria</taxon>
        <taxon>Anabantiformes</taxon>
        <taxon>Channoidei</taxon>
        <taxon>Channidae</taxon>
        <taxon>Channa</taxon>
    </lineage>
</organism>
<keyword evidence="4 12" id="KW-1133">Transmembrane helix</keyword>
<dbReference type="Pfam" id="PF00001">
    <property type="entry name" value="7tm_1"/>
    <property type="match status" value="1"/>
</dbReference>
<feature type="transmembrane region" description="Helical" evidence="12">
    <location>
        <begin position="189"/>
        <end position="212"/>
    </location>
</feature>
<comment type="similarity">
    <text evidence="10">Belongs to the G-protein coupled receptor 1 family.</text>
</comment>
<dbReference type="GO" id="GO:0051379">
    <property type="term" value="F:epinephrine binding"/>
    <property type="evidence" value="ECO:0007669"/>
    <property type="project" value="TreeGrafter"/>
</dbReference>
<dbReference type="AlphaFoldDB" id="A0A6G1Q035"/>
<dbReference type="GO" id="GO:0015052">
    <property type="term" value="F:beta3-adrenergic receptor activity"/>
    <property type="evidence" value="ECO:0007669"/>
    <property type="project" value="TreeGrafter"/>
</dbReference>
<feature type="transmembrane region" description="Helical" evidence="12">
    <location>
        <begin position="285"/>
        <end position="309"/>
    </location>
</feature>
<evidence type="ECO:0000256" key="11">
    <source>
        <dbReference type="SAM" id="MobiDB-lite"/>
    </source>
</evidence>
<evidence type="ECO:0000256" key="2">
    <source>
        <dbReference type="ARBA" id="ARBA00022475"/>
    </source>
</evidence>
<dbReference type="GO" id="GO:0071880">
    <property type="term" value="P:adenylate cyclase-activating adrenergic receptor signaling pathway"/>
    <property type="evidence" value="ECO:0007669"/>
    <property type="project" value="TreeGrafter"/>
</dbReference>
<evidence type="ECO:0000256" key="1">
    <source>
        <dbReference type="ARBA" id="ARBA00004651"/>
    </source>
</evidence>
<keyword evidence="15" id="KW-1185">Reference proteome</keyword>
<keyword evidence="7" id="KW-1015">Disulfide bond</keyword>
<evidence type="ECO:0000256" key="10">
    <source>
        <dbReference type="RuleBase" id="RU000688"/>
    </source>
</evidence>
<feature type="region of interest" description="Disordered" evidence="11">
    <location>
        <begin position="385"/>
        <end position="435"/>
    </location>
</feature>